<gene>
    <name evidence="1" type="ORF">METZ01_LOCUS71939</name>
</gene>
<dbReference type="EMBL" id="UINC01005103">
    <property type="protein sequence ID" value="SVA19085.1"/>
    <property type="molecule type" value="Genomic_DNA"/>
</dbReference>
<organism evidence="1">
    <name type="scientific">marine metagenome</name>
    <dbReference type="NCBI Taxonomy" id="408172"/>
    <lineage>
        <taxon>unclassified sequences</taxon>
        <taxon>metagenomes</taxon>
        <taxon>ecological metagenomes</taxon>
    </lineage>
</organism>
<reference evidence="1" key="1">
    <citation type="submission" date="2018-05" db="EMBL/GenBank/DDBJ databases">
        <authorList>
            <person name="Lanie J.A."/>
            <person name="Ng W.-L."/>
            <person name="Kazmierczak K.M."/>
            <person name="Andrzejewski T.M."/>
            <person name="Davidsen T.M."/>
            <person name="Wayne K.J."/>
            <person name="Tettelin H."/>
            <person name="Glass J.I."/>
            <person name="Rusch D."/>
            <person name="Podicherti R."/>
            <person name="Tsui H.-C.T."/>
            <person name="Winkler M.E."/>
        </authorList>
    </citation>
    <scope>NUCLEOTIDE SEQUENCE</scope>
</reference>
<dbReference type="Gene3D" id="3.40.50.720">
    <property type="entry name" value="NAD(P)-binding Rossmann-like Domain"/>
    <property type="match status" value="1"/>
</dbReference>
<evidence type="ECO:0008006" key="2">
    <source>
        <dbReference type="Google" id="ProtNLM"/>
    </source>
</evidence>
<evidence type="ECO:0000313" key="1">
    <source>
        <dbReference type="EMBL" id="SVA19085.1"/>
    </source>
</evidence>
<dbReference type="SUPFAM" id="SSF51735">
    <property type="entry name" value="NAD(P)-binding Rossmann-fold domains"/>
    <property type="match status" value="1"/>
</dbReference>
<protein>
    <recommendedName>
        <fullName evidence="2">NAD-dependent epimerase/dehydratase domain-containing protein</fullName>
    </recommendedName>
</protein>
<accession>A0A381TSR2</accession>
<dbReference type="InterPro" id="IPR036291">
    <property type="entry name" value="NAD(P)-bd_dom_sf"/>
</dbReference>
<name>A0A381TSR2_9ZZZZ</name>
<proteinExistence type="predicted"/>
<dbReference type="AlphaFoldDB" id="A0A381TSR2"/>
<sequence length="234" mass="26037">MYSSKTISDIRGKSFELLVCAGAPSLKWYANANAEADREGISCLIRNLETVEAGSFVLISTISVYPQPVDVDEDSPVESEAIPSYGRNRFELENLVRSRFPHATIVRLPGVFGRGLKKNLVYDLLHRDHSYLSAVGSELQFYNVARLWNDIEKARAKEISVLNIATEPITLRDIGFACVGTDIAADCGSNLVKEDVRTKYASCWGRRGPYLYSCEEILSDLKKFASSTRTAAQR</sequence>